<evidence type="ECO:0000256" key="1">
    <source>
        <dbReference type="ARBA" id="ARBA00044755"/>
    </source>
</evidence>
<dbReference type="AlphaFoldDB" id="A0A934J4L0"/>
<dbReference type="Pfam" id="PF04519">
    <property type="entry name" value="Bactofilin"/>
    <property type="match status" value="1"/>
</dbReference>
<comment type="caution">
    <text evidence="3">The sequence shown here is derived from an EMBL/GenBank/DDBJ whole genome shotgun (WGS) entry which is preliminary data.</text>
</comment>
<dbReference type="RefSeq" id="WP_199017745.1">
    <property type="nucleotide sequence ID" value="NZ_JAELUP010000005.1"/>
</dbReference>
<organism evidence="3 4">
    <name type="scientific">Paenibacillus roseus</name>
    <dbReference type="NCBI Taxonomy" id="2798579"/>
    <lineage>
        <taxon>Bacteria</taxon>
        <taxon>Bacillati</taxon>
        <taxon>Bacillota</taxon>
        <taxon>Bacilli</taxon>
        <taxon>Bacillales</taxon>
        <taxon>Paenibacillaceae</taxon>
        <taxon>Paenibacillus</taxon>
    </lineage>
</organism>
<feature type="compositionally biased region" description="Basic and acidic residues" evidence="2">
    <location>
        <begin position="126"/>
        <end position="147"/>
    </location>
</feature>
<feature type="region of interest" description="Disordered" evidence="2">
    <location>
        <begin position="117"/>
        <end position="147"/>
    </location>
</feature>
<accession>A0A934J4L0</accession>
<evidence type="ECO:0000313" key="4">
    <source>
        <dbReference type="Proteomes" id="UP000640274"/>
    </source>
</evidence>
<evidence type="ECO:0000313" key="3">
    <source>
        <dbReference type="EMBL" id="MBJ6360232.1"/>
    </source>
</evidence>
<dbReference type="EMBL" id="JAELUP010000005">
    <property type="protein sequence ID" value="MBJ6360232.1"/>
    <property type="molecule type" value="Genomic_DNA"/>
</dbReference>
<keyword evidence="4" id="KW-1185">Reference proteome</keyword>
<comment type="similarity">
    <text evidence="1">Belongs to the bactofilin family.</text>
</comment>
<dbReference type="Proteomes" id="UP000640274">
    <property type="component" value="Unassembled WGS sequence"/>
</dbReference>
<name>A0A934J4L0_9BACL</name>
<dbReference type="InterPro" id="IPR007607">
    <property type="entry name" value="BacA/B"/>
</dbReference>
<evidence type="ECO:0000256" key="2">
    <source>
        <dbReference type="SAM" id="MobiDB-lite"/>
    </source>
</evidence>
<dbReference type="PANTHER" id="PTHR35024:SF4">
    <property type="entry name" value="POLYMER-FORMING CYTOSKELETAL PROTEIN"/>
    <property type="match status" value="1"/>
</dbReference>
<reference evidence="3" key="1">
    <citation type="submission" date="2020-12" db="EMBL/GenBank/DDBJ databases">
        <authorList>
            <person name="Huq M.A."/>
        </authorList>
    </citation>
    <scope>NUCLEOTIDE SEQUENCE</scope>
    <source>
        <strain evidence="3">MAHUQ-46</strain>
    </source>
</reference>
<protein>
    <submittedName>
        <fullName evidence="3">Polymer-forming cytoskeletal protein</fullName>
    </submittedName>
</protein>
<gene>
    <name evidence="3" type="ORF">JFN88_02710</name>
</gene>
<proteinExistence type="inferred from homology"/>
<dbReference type="PANTHER" id="PTHR35024">
    <property type="entry name" value="HYPOTHETICAL CYTOSOLIC PROTEIN"/>
    <property type="match status" value="1"/>
</dbReference>
<sequence length="147" mass="15643">MFKDHKQRLSSMETLIGQGTKAEGKFHCETGIRIEGEYHGDIDCKGDVIVGEYGLCKSSISAQDVTIAGVVYGEVYTRGVLTITASGQLHGNTKAHSLVIQEGGLLNGTCLMEKPTVSSASPLAPHADKPRAEQEGKTKEKKALQAG</sequence>